<name>A0ABR9FQ22_9GAMM</name>
<keyword evidence="1" id="KW-0812">Transmembrane</keyword>
<feature type="transmembrane region" description="Helical" evidence="1">
    <location>
        <begin position="21"/>
        <end position="40"/>
    </location>
</feature>
<dbReference type="RefSeq" id="WP_192542478.1">
    <property type="nucleotide sequence ID" value="NZ_CASHZX010000002.1"/>
</dbReference>
<proteinExistence type="predicted"/>
<evidence type="ECO:0000313" key="3">
    <source>
        <dbReference type="Proteomes" id="UP000707245"/>
    </source>
</evidence>
<protein>
    <submittedName>
        <fullName evidence="2">Uncharacterized protein</fullName>
    </submittedName>
</protein>
<feature type="transmembrane region" description="Helical" evidence="1">
    <location>
        <begin position="52"/>
        <end position="76"/>
    </location>
</feature>
<gene>
    <name evidence="2" type="ORF">EI167_16070</name>
</gene>
<reference evidence="2 3" key="1">
    <citation type="submission" date="2020-07" db="EMBL/GenBank/DDBJ databases">
        <title>Halophilic bacteria isolated from french cheeses.</title>
        <authorList>
            <person name="Kothe C.I."/>
            <person name="Farah-Kraiem B."/>
            <person name="Renault P."/>
            <person name="Dridi B."/>
        </authorList>
    </citation>
    <scope>NUCLEOTIDE SEQUENCE [LARGE SCALE GENOMIC DNA]</scope>
    <source>
        <strain evidence="2 3">FME14</strain>
    </source>
</reference>
<keyword evidence="3" id="KW-1185">Reference proteome</keyword>
<organism evidence="2 3">
    <name type="scientific">Pseudoalteromonas prydzensis</name>
    <dbReference type="NCBI Taxonomy" id="182141"/>
    <lineage>
        <taxon>Bacteria</taxon>
        <taxon>Pseudomonadati</taxon>
        <taxon>Pseudomonadota</taxon>
        <taxon>Gammaproteobacteria</taxon>
        <taxon>Alteromonadales</taxon>
        <taxon>Pseudoalteromonadaceae</taxon>
        <taxon>Pseudoalteromonas</taxon>
    </lineage>
</organism>
<keyword evidence="1" id="KW-1133">Transmembrane helix</keyword>
<evidence type="ECO:0000256" key="1">
    <source>
        <dbReference type="SAM" id="Phobius"/>
    </source>
</evidence>
<sequence length="91" mass="10673">MEDDKFNKLRRLLDKGKWHYIFVHGMLGWGVSTAILFSLLQAFLGEVAFLDVMVFSLIMFPIGGLFWGLYMWSYFVRLYTKSLKERNSALP</sequence>
<evidence type="ECO:0000313" key="2">
    <source>
        <dbReference type="EMBL" id="MBE0458932.1"/>
    </source>
</evidence>
<accession>A0ABR9FQ22</accession>
<comment type="caution">
    <text evidence="2">The sequence shown here is derived from an EMBL/GenBank/DDBJ whole genome shotgun (WGS) entry which is preliminary data.</text>
</comment>
<keyword evidence="1" id="KW-0472">Membrane</keyword>
<dbReference type="Proteomes" id="UP000707245">
    <property type="component" value="Unassembled WGS sequence"/>
</dbReference>
<dbReference type="EMBL" id="RRZA01000057">
    <property type="protein sequence ID" value="MBE0458932.1"/>
    <property type="molecule type" value="Genomic_DNA"/>
</dbReference>